<dbReference type="AlphaFoldDB" id="A0AA39STE9"/>
<organism evidence="1 2">
    <name type="scientific">Acer saccharum</name>
    <name type="common">Sugar maple</name>
    <dbReference type="NCBI Taxonomy" id="4024"/>
    <lineage>
        <taxon>Eukaryota</taxon>
        <taxon>Viridiplantae</taxon>
        <taxon>Streptophyta</taxon>
        <taxon>Embryophyta</taxon>
        <taxon>Tracheophyta</taxon>
        <taxon>Spermatophyta</taxon>
        <taxon>Magnoliopsida</taxon>
        <taxon>eudicotyledons</taxon>
        <taxon>Gunneridae</taxon>
        <taxon>Pentapetalae</taxon>
        <taxon>rosids</taxon>
        <taxon>malvids</taxon>
        <taxon>Sapindales</taxon>
        <taxon>Sapindaceae</taxon>
        <taxon>Hippocastanoideae</taxon>
        <taxon>Acereae</taxon>
        <taxon>Acer</taxon>
    </lineage>
</organism>
<accession>A0AA39STE9</accession>
<comment type="caution">
    <text evidence="1">The sequence shown here is derived from an EMBL/GenBank/DDBJ whole genome shotgun (WGS) entry which is preliminary data.</text>
</comment>
<evidence type="ECO:0000313" key="1">
    <source>
        <dbReference type="EMBL" id="KAK0596933.1"/>
    </source>
</evidence>
<evidence type="ECO:0000313" key="2">
    <source>
        <dbReference type="Proteomes" id="UP001168877"/>
    </source>
</evidence>
<reference evidence="1" key="2">
    <citation type="submission" date="2023-06" db="EMBL/GenBank/DDBJ databases">
        <authorList>
            <person name="Swenson N.G."/>
            <person name="Wegrzyn J.L."/>
            <person name="Mcevoy S.L."/>
        </authorList>
    </citation>
    <scope>NUCLEOTIDE SEQUENCE</scope>
    <source>
        <strain evidence="1">NS2018</strain>
        <tissue evidence="1">Leaf</tissue>
    </source>
</reference>
<sequence>MGRNRTVKRHSLTSRWRLPLYRGKEKGISGERREEGDRTPISLVGRRSALVEAKIGVISVDLPIAFQHAIDNHLCAAHYRLSPNKPEKSSSFLRFGL</sequence>
<gene>
    <name evidence="1" type="ORF">LWI29_020324</name>
</gene>
<name>A0AA39STE9_ACESA</name>
<keyword evidence="2" id="KW-1185">Reference proteome</keyword>
<dbReference type="Proteomes" id="UP001168877">
    <property type="component" value="Unassembled WGS sequence"/>
</dbReference>
<proteinExistence type="predicted"/>
<protein>
    <submittedName>
        <fullName evidence="1">Uncharacterized protein</fullName>
    </submittedName>
</protein>
<dbReference type="EMBL" id="JAUESC010000004">
    <property type="protein sequence ID" value="KAK0596933.1"/>
    <property type="molecule type" value="Genomic_DNA"/>
</dbReference>
<reference evidence="1" key="1">
    <citation type="journal article" date="2022" name="Plant J.">
        <title>Strategies of tolerance reflected in two North American maple genomes.</title>
        <authorList>
            <person name="McEvoy S.L."/>
            <person name="Sezen U.U."/>
            <person name="Trouern-Trend A."/>
            <person name="McMahon S.M."/>
            <person name="Schaberg P.G."/>
            <person name="Yang J."/>
            <person name="Wegrzyn J.L."/>
            <person name="Swenson N.G."/>
        </authorList>
    </citation>
    <scope>NUCLEOTIDE SEQUENCE</scope>
    <source>
        <strain evidence="1">NS2018</strain>
    </source>
</reference>